<protein>
    <submittedName>
        <fullName evidence="2">Uncharacterized protein</fullName>
    </submittedName>
</protein>
<comment type="caution">
    <text evidence="2">The sequence shown here is derived from an EMBL/GenBank/DDBJ whole genome shotgun (WGS) entry which is preliminary data.</text>
</comment>
<name>A0A699R552_TANCI</name>
<feature type="region of interest" description="Disordered" evidence="1">
    <location>
        <begin position="1"/>
        <end position="45"/>
    </location>
</feature>
<organism evidence="2">
    <name type="scientific">Tanacetum cinerariifolium</name>
    <name type="common">Dalmatian daisy</name>
    <name type="synonym">Chrysanthemum cinerariifolium</name>
    <dbReference type="NCBI Taxonomy" id="118510"/>
    <lineage>
        <taxon>Eukaryota</taxon>
        <taxon>Viridiplantae</taxon>
        <taxon>Streptophyta</taxon>
        <taxon>Embryophyta</taxon>
        <taxon>Tracheophyta</taxon>
        <taxon>Spermatophyta</taxon>
        <taxon>Magnoliopsida</taxon>
        <taxon>eudicotyledons</taxon>
        <taxon>Gunneridae</taxon>
        <taxon>Pentapetalae</taxon>
        <taxon>asterids</taxon>
        <taxon>campanulids</taxon>
        <taxon>Asterales</taxon>
        <taxon>Asteraceae</taxon>
        <taxon>Asteroideae</taxon>
        <taxon>Anthemideae</taxon>
        <taxon>Anthemidinae</taxon>
        <taxon>Tanacetum</taxon>
    </lineage>
</organism>
<feature type="compositionally biased region" description="Polar residues" evidence="1">
    <location>
        <begin position="33"/>
        <end position="45"/>
    </location>
</feature>
<proteinExistence type="predicted"/>
<dbReference type="AlphaFoldDB" id="A0A699R552"/>
<reference evidence="2" key="1">
    <citation type="journal article" date="2019" name="Sci. Rep.">
        <title>Draft genome of Tanacetum cinerariifolium, the natural source of mosquito coil.</title>
        <authorList>
            <person name="Yamashiro T."/>
            <person name="Shiraishi A."/>
            <person name="Satake H."/>
            <person name="Nakayama K."/>
        </authorList>
    </citation>
    <scope>NUCLEOTIDE SEQUENCE</scope>
</reference>
<accession>A0A699R552</accession>
<evidence type="ECO:0000313" key="2">
    <source>
        <dbReference type="EMBL" id="GFC78091.1"/>
    </source>
</evidence>
<dbReference type="EMBL" id="BKCJ011063993">
    <property type="protein sequence ID" value="GFC78091.1"/>
    <property type="molecule type" value="Genomic_DNA"/>
</dbReference>
<evidence type="ECO:0000256" key="1">
    <source>
        <dbReference type="SAM" id="MobiDB-lite"/>
    </source>
</evidence>
<feature type="compositionally biased region" description="Basic and acidic residues" evidence="1">
    <location>
        <begin position="13"/>
        <end position="31"/>
    </location>
</feature>
<sequence>MEQDCASVGITEDNNKHDMEDDGRSGSKIGKENVQSNEQDTPIPITTKTVKGSVCNRSFAATITKNIIKCDRNLKVIPTGLDDHGNRVVVFDDVMVA</sequence>
<gene>
    <name evidence="2" type="ORF">Tci_850061</name>
</gene>